<organism evidence="3 4">
    <name type="scientific">Protomyces lactucae-debilis</name>
    <dbReference type="NCBI Taxonomy" id="2754530"/>
    <lineage>
        <taxon>Eukaryota</taxon>
        <taxon>Fungi</taxon>
        <taxon>Dikarya</taxon>
        <taxon>Ascomycota</taxon>
        <taxon>Taphrinomycotina</taxon>
        <taxon>Taphrinomycetes</taxon>
        <taxon>Taphrinales</taxon>
        <taxon>Protomycetaceae</taxon>
        <taxon>Protomyces</taxon>
    </lineage>
</organism>
<protein>
    <submittedName>
        <fullName evidence="3">Putative siderophore biosynthesis protein</fullName>
    </submittedName>
</protein>
<reference evidence="3 4" key="1">
    <citation type="submission" date="2016-07" db="EMBL/GenBank/DDBJ databases">
        <title>Pervasive Adenine N6-methylation of Active Genes in Fungi.</title>
        <authorList>
            <consortium name="DOE Joint Genome Institute"/>
            <person name="Mondo S.J."/>
            <person name="Dannebaum R.O."/>
            <person name="Kuo R.C."/>
            <person name="Labutti K."/>
            <person name="Haridas S."/>
            <person name="Kuo A."/>
            <person name="Salamov A."/>
            <person name="Ahrendt S.R."/>
            <person name="Lipzen A."/>
            <person name="Sullivan W."/>
            <person name="Andreopoulos W.B."/>
            <person name="Clum A."/>
            <person name="Lindquist E."/>
            <person name="Daum C."/>
            <person name="Ramamoorthy G.K."/>
            <person name="Gryganskyi A."/>
            <person name="Culley D."/>
            <person name="Magnuson J.K."/>
            <person name="James T.Y."/>
            <person name="O'Malley M.A."/>
            <person name="Stajich J.E."/>
            <person name="Spatafora J.W."/>
            <person name="Visel A."/>
            <person name="Grigoriev I.V."/>
        </authorList>
    </citation>
    <scope>NUCLEOTIDE SEQUENCE [LARGE SCALE GENOMIC DNA]</scope>
    <source>
        <strain evidence="3 4">12-1054</strain>
    </source>
</reference>
<dbReference type="GO" id="GO:0019290">
    <property type="term" value="P:siderophore biosynthetic process"/>
    <property type="evidence" value="ECO:0007669"/>
    <property type="project" value="InterPro"/>
</dbReference>
<dbReference type="InterPro" id="IPR019432">
    <property type="entry name" value="Acyltransferase_MbtK/IucB-like"/>
</dbReference>
<dbReference type="GO" id="GO:0016410">
    <property type="term" value="F:N-acyltransferase activity"/>
    <property type="evidence" value="ECO:0007669"/>
    <property type="project" value="TreeGrafter"/>
</dbReference>
<dbReference type="PANTHER" id="PTHR31438:SF1">
    <property type="entry name" value="LYSINE N-ACYLTRANSFERASE C17G9.06C-RELATED"/>
    <property type="match status" value="1"/>
</dbReference>
<name>A0A1Y2F6G5_PROLT</name>
<feature type="domain" description="Acyltransferase MbtK/IucB-like conserved" evidence="2">
    <location>
        <begin position="38"/>
        <end position="85"/>
    </location>
</feature>
<dbReference type="Pfam" id="PF13523">
    <property type="entry name" value="Acetyltransf_8"/>
    <property type="match status" value="1"/>
</dbReference>
<dbReference type="EMBL" id="MCFI01000015">
    <property type="protein sequence ID" value="ORY79473.1"/>
    <property type="molecule type" value="Genomic_DNA"/>
</dbReference>
<dbReference type="RefSeq" id="XP_040723844.1">
    <property type="nucleotide sequence ID" value="XM_040867093.1"/>
</dbReference>
<feature type="non-terminal residue" evidence="3">
    <location>
        <position position="1"/>
    </location>
</feature>
<proteinExistence type="inferred from homology"/>
<dbReference type="GeneID" id="63783692"/>
<dbReference type="Proteomes" id="UP000193685">
    <property type="component" value="Unassembled WGS sequence"/>
</dbReference>
<dbReference type="InterPro" id="IPR016181">
    <property type="entry name" value="Acyl_CoA_acyltransferase"/>
</dbReference>
<comment type="similarity">
    <text evidence="1">Belongs to the lysine N-acyltransferase MbtK family.</text>
</comment>
<evidence type="ECO:0000313" key="3">
    <source>
        <dbReference type="EMBL" id="ORY79473.1"/>
    </source>
</evidence>
<dbReference type="OrthoDB" id="448427at2759"/>
<dbReference type="SUPFAM" id="SSF55729">
    <property type="entry name" value="Acyl-CoA N-acyltransferases (Nat)"/>
    <property type="match status" value="1"/>
</dbReference>
<feature type="non-terminal residue" evidence="3">
    <location>
        <position position="206"/>
    </location>
</feature>
<sequence length="206" mass="23860">VVTNGRRHPQRPPKAYPGELIYARVIDINGSQCTLELKVASIKNDLKHFSEWHNSDRVNAFWGERGTAEQHKAYLKKQLVDPHVIPVIGHIDGTPFGYFEIYWAKEDNIAPFADSHDYDRGFHALVGDTPYRGPHVVSHWIASLTHYCFLADPRTMRVMLEPRADNDKFINYLNVSGYCREKDFNFPHKRAALMTISREHFFESHP</sequence>
<gene>
    <name evidence="3" type="ORF">BCR37DRAFT_333258</name>
</gene>
<evidence type="ECO:0000256" key="1">
    <source>
        <dbReference type="ARBA" id="ARBA00009893"/>
    </source>
</evidence>
<keyword evidence="4" id="KW-1185">Reference proteome</keyword>
<accession>A0A1Y2F6G5</accession>
<dbReference type="SMART" id="SM01006">
    <property type="entry name" value="AlcB"/>
    <property type="match status" value="1"/>
</dbReference>
<dbReference type="AlphaFoldDB" id="A0A1Y2F6G5"/>
<dbReference type="Gene3D" id="3.40.630.30">
    <property type="match status" value="1"/>
</dbReference>
<dbReference type="PANTHER" id="PTHR31438">
    <property type="entry name" value="LYSINE N-ACYLTRANSFERASE C17G9.06C-RELATED"/>
    <property type="match status" value="1"/>
</dbReference>
<dbReference type="OMA" id="MALYALH"/>
<comment type="caution">
    <text evidence="3">The sequence shown here is derived from an EMBL/GenBank/DDBJ whole genome shotgun (WGS) entry which is preliminary data.</text>
</comment>
<evidence type="ECO:0000259" key="2">
    <source>
        <dbReference type="SMART" id="SM01006"/>
    </source>
</evidence>
<evidence type="ECO:0000313" key="4">
    <source>
        <dbReference type="Proteomes" id="UP000193685"/>
    </source>
</evidence>
<dbReference type="STRING" id="56484.A0A1Y2F6G5"/>